<dbReference type="InterPro" id="IPR019405">
    <property type="entry name" value="Lactonase_7-beta_prop"/>
</dbReference>
<accession>A0AAV9JQ68</accession>
<comment type="similarity">
    <text evidence="1">Belongs to the cycloisomerase 2 family.</text>
</comment>
<organism evidence="3 4">
    <name type="scientific">Oleoguttula mirabilis</name>
    <dbReference type="NCBI Taxonomy" id="1507867"/>
    <lineage>
        <taxon>Eukaryota</taxon>
        <taxon>Fungi</taxon>
        <taxon>Dikarya</taxon>
        <taxon>Ascomycota</taxon>
        <taxon>Pezizomycotina</taxon>
        <taxon>Dothideomycetes</taxon>
        <taxon>Dothideomycetidae</taxon>
        <taxon>Mycosphaerellales</taxon>
        <taxon>Teratosphaeriaceae</taxon>
        <taxon>Oleoguttula</taxon>
    </lineage>
</organism>
<reference evidence="3 4" key="1">
    <citation type="submission" date="2021-11" db="EMBL/GenBank/DDBJ databases">
        <title>Black yeast isolated from Biological Soil Crust.</title>
        <authorList>
            <person name="Kurbessoian T."/>
        </authorList>
    </citation>
    <scope>NUCLEOTIDE SEQUENCE [LARGE SCALE GENOMIC DNA]</scope>
    <source>
        <strain evidence="3 4">CCFEE 5522</strain>
    </source>
</reference>
<feature type="region of interest" description="Disordered" evidence="2">
    <location>
        <begin position="186"/>
        <end position="212"/>
    </location>
</feature>
<dbReference type="EMBL" id="JAVFHQ010000014">
    <property type="protein sequence ID" value="KAK4546676.1"/>
    <property type="molecule type" value="Genomic_DNA"/>
</dbReference>
<evidence type="ECO:0000256" key="1">
    <source>
        <dbReference type="ARBA" id="ARBA00005564"/>
    </source>
</evidence>
<sequence>MDFIVGSFNYDLYTLRFESPSSSNSNAATLKTIRHTPAIGGHSWLALSKDKRFLYCTAWTKPSPSVAAYSIKNSGRDIQSLNTKRITALSGYVCCSDTHLYSVGGPTGEVFKLSGDGSIGELVQELSFVEPKGENMSEQRGTVAHGDFGGLRHGAHSVDLSPDGRSLYVADIGRNCIWTYSISNGSTTSAPRSQIGSRTSGDGTGGEPQPHLELASKHISPRSHDGPRHTWPHPNGKILYSLQEHSSVVDLFSISTDGVSLQHTVGVKIIPADKDPKEYWADEVRLSTGPDKTKPRYMYASTRGLKAETKGYVAVFPLNESGTLASETALDIWETPTSGGIANAIEPSPWPTSQSQDVVREGSTVEYLAMTDSEKGWVFILAFDGQTLSEVTRVNLGKTEDGQVVQAATAIWL</sequence>
<dbReference type="PANTHER" id="PTHR30344">
    <property type="entry name" value="6-PHOSPHOGLUCONOLACTONASE-RELATED"/>
    <property type="match status" value="1"/>
</dbReference>
<evidence type="ECO:0000256" key="2">
    <source>
        <dbReference type="SAM" id="MobiDB-lite"/>
    </source>
</evidence>
<dbReference type="Pfam" id="PF10282">
    <property type="entry name" value="Lactonase"/>
    <property type="match status" value="2"/>
</dbReference>
<proteinExistence type="inferred from homology"/>
<dbReference type="Gene3D" id="2.130.10.10">
    <property type="entry name" value="YVTN repeat-like/Quinoprotein amine dehydrogenase"/>
    <property type="match status" value="1"/>
</dbReference>
<evidence type="ECO:0000313" key="4">
    <source>
        <dbReference type="Proteomes" id="UP001324427"/>
    </source>
</evidence>
<dbReference type="GO" id="GO:0017057">
    <property type="term" value="F:6-phosphogluconolactonase activity"/>
    <property type="evidence" value="ECO:0007669"/>
    <property type="project" value="TreeGrafter"/>
</dbReference>
<evidence type="ECO:0008006" key="5">
    <source>
        <dbReference type="Google" id="ProtNLM"/>
    </source>
</evidence>
<dbReference type="InterPro" id="IPR050282">
    <property type="entry name" value="Cycloisomerase_2"/>
</dbReference>
<keyword evidence="4" id="KW-1185">Reference proteome</keyword>
<comment type="caution">
    <text evidence="3">The sequence shown here is derived from an EMBL/GenBank/DDBJ whole genome shotgun (WGS) entry which is preliminary data.</text>
</comment>
<dbReference type="AlphaFoldDB" id="A0AAV9JQ68"/>
<evidence type="ECO:0000313" key="3">
    <source>
        <dbReference type="EMBL" id="KAK4546676.1"/>
    </source>
</evidence>
<dbReference type="InterPro" id="IPR015943">
    <property type="entry name" value="WD40/YVTN_repeat-like_dom_sf"/>
</dbReference>
<dbReference type="SUPFAM" id="SSF75011">
    <property type="entry name" value="3-carboxy-cis,cis-mucoante lactonizing enzyme"/>
    <property type="match status" value="1"/>
</dbReference>
<name>A0AAV9JQ68_9PEZI</name>
<dbReference type="PANTHER" id="PTHR30344:SF4">
    <property type="entry name" value="CYCLASE, PUTATIVE (AFU_ORTHOLOGUE AFUA_6G11580)-RELATED"/>
    <property type="match status" value="1"/>
</dbReference>
<gene>
    <name evidence="3" type="ORF">LTR36_001894</name>
</gene>
<dbReference type="Proteomes" id="UP001324427">
    <property type="component" value="Unassembled WGS sequence"/>
</dbReference>
<feature type="compositionally biased region" description="Polar residues" evidence="2">
    <location>
        <begin position="186"/>
        <end position="201"/>
    </location>
</feature>
<protein>
    <recommendedName>
        <fullName evidence="5">Muconate cycloisomerase 1</fullName>
    </recommendedName>
</protein>